<dbReference type="PROSITE" id="PS50088">
    <property type="entry name" value="ANK_REPEAT"/>
    <property type="match status" value="4"/>
</dbReference>
<evidence type="ECO:0000256" key="3">
    <source>
        <dbReference type="PROSITE-ProRule" id="PRU00023"/>
    </source>
</evidence>
<proteinExistence type="predicted"/>
<dbReference type="Gene3D" id="1.25.40.20">
    <property type="entry name" value="Ankyrin repeat-containing domain"/>
    <property type="match status" value="2"/>
</dbReference>
<feature type="repeat" description="ANK" evidence="3">
    <location>
        <begin position="286"/>
        <end position="318"/>
    </location>
</feature>
<dbReference type="SMART" id="SM00248">
    <property type="entry name" value="ANK"/>
    <property type="match status" value="4"/>
</dbReference>
<feature type="compositionally biased region" description="Polar residues" evidence="4">
    <location>
        <begin position="346"/>
        <end position="359"/>
    </location>
</feature>
<name>A0ABQ9NFN7_9PEZI</name>
<accession>A0ABQ9NFN7</accession>
<feature type="repeat" description="ANK" evidence="3">
    <location>
        <begin position="172"/>
        <end position="204"/>
    </location>
</feature>
<evidence type="ECO:0000256" key="2">
    <source>
        <dbReference type="ARBA" id="ARBA00023043"/>
    </source>
</evidence>
<feature type="region of interest" description="Disordered" evidence="4">
    <location>
        <begin position="313"/>
        <end position="393"/>
    </location>
</feature>
<evidence type="ECO:0000313" key="6">
    <source>
        <dbReference type="Proteomes" id="UP001172684"/>
    </source>
</evidence>
<dbReference type="PANTHER" id="PTHR24171">
    <property type="entry name" value="ANKYRIN REPEAT DOMAIN-CONTAINING PROTEIN 39-RELATED"/>
    <property type="match status" value="1"/>
</dbReference>
<evidence type="ECO:0000256" key="4">
    <source>
        <dbReference type="SAM" id="MobiDB-lite"/>
    </source>
</evidence>
<sequence length="643" mass="71098">MLNVFNSNSINSSQARIEQMLRTFIDEVRTGKREGSVVSTQTTGSLSADEKEAWRQLRKELESVGITPMLFAQHRAFIVAMLQKAIIEEGLAGDIPYTYDSSDFLESGQEGFEALSTPGVTSSAEPNAKHTNEPLQQPIQDRISSKKVPNIDSPKRSKNVGRMARLLFKITNSRTAIVEAARSGDAILVERLLDKGAAMDSKDNYGWTPLLWAAEEGREAVVKLLLDKGAVVDSAVVKLLLDKGAVVDSVDEYDKTPLSWAAEEGREAMVRLLLDKGAAVDSKDNYGQTPLSWAAWNGHEAVVKLLRQGGGYRDCDSDRDRDDNHVRSDRRRNSAAPSSRHRNTLSHDNTQTGCHSSNDLGKEDGDAAKEEKEDDDDENYEDDGGDDDNGRSKFVLTPAMEEARYEWALLYNPDPTPIRPAFDWTTVCFTDETPSKVGLISGKFYAWCLVDELFDARLYGPILFVFAVVSTILNSMQVEMAVEQMPIEKKTQQTPHYSSSTMVATVTSPQEPSTKSSHDVSHKRRRTGTALRPNTELEATIPSSRLPQPSNFADMPPWHSRHVSESSELAHQGLSNATIHPLPSSNAAFVIATIRDPRDIATFLATPSVTISQGTPRNLDDVNVKSLSRNLWPVTGIIHNPYQ</sequence>
<keyword evidence="1" id="KW-0677">Repeat</keyword>
<organism evidence="5 6">
    <name type="scientific">Coniosporium apollinis</name>
    <dbReference type="NCBI Taxonomy" id="61459"/>
    <lineage>
        <taxon>Eukaryota</taxon>
        <taxon>Fungi</taxon>
        <taxon>Dikarya</taxon>
        <taxon>Ascomycota</taxon>
        <taxon>Pezizomycotina</taxon>
        <taxon>Dothideomycetes</taxon>
        <taxon>Dothideomycetes incertae sedis</taxon>
        <taxon>Coniosporium</taxon>
    </lineage>
</organism>
<keyword evidence="6" id="KW-1185">Reference proteome</keyword>
<feature type="repeat" description="ANK" evidence="3">
    <location>
        <begin position="205"/>
        <end position="237"/>
    </location>
</feature>
<dbReference type="InterPro" id="IPR036770">
    <property type="entry name" value="Ankyrin_rpt-contain_sf"/>
</dbReference>
<feature type="compositionally biased region" description="Polar residues" evidence="4">
    <location>
        <begin position="505"/>
        <end position="515"/>
    </location>
</feature>
<protein>
    <recommendedName>
        <fullName evidence="7">Ankyrin repeat protein</fullName>
    </recommendedName>
</protein>
<evidence type="ECO:0000256" key="1">
    <source>
        <dbReference type="ARBA" id="ARBA00022737"/>
    </source>
</evidence>
<dbReference type="SUPFAM" id="SSF48403">
    <property type="entry name" value="Ankyrin repeat"/>
    <property type="match status" value="1"/>
</dbReference>
<dbReference type="InterPro" id="IPR002110">
    <property type="entry name" value="Ankyrin_rpt"/>
</dbReference>
<comment type="caution">
    <text evidence="5">The sequence shown here is derived from an EMBL/GenBank/DDBJ whole genome shotgun (WGS) entry which is preliminary data.</text>
</comment>
<feature type="region of interest" description="Disordered" evidence="4">
    <location>
        <begin position="116"/>
        <end position="136"/>
    </location>
</feature>
<gene>
    <name evidence="5" type="ORF">H2201_008657</name>
</gene>
<reference evidence="5" key="1">
    <citation type="submission" date="2022-10" db="EMBL/GenBank/DDBJ databases">
        <title>Culturing micro-colonial fungi from biological soil crusts in the Mojave desert and describing Neophaeococcomyces mojavensis, and introducing the new genera and species Taxawa tesnikishii.</title>
        <authorList>
            <person name="Kurbessoian T."/>
            <person name="Stajich J.E."/>
        </authorList>
    </citation>
    <scope>NUCLEOTIDE SEQUENCE</scope>
    <source>
        <strain evidence="5">TK_1</strain>
    </source>
</reference>
<feature type="compositionally biased region" description="Basic and acidic residues" evidence="4">
    <location>
        <begin position="360"/>
        <end position="371"/>
    </location>
</feature>
<evidence type="ECO:0008006" key="7">
    <source>
        <dbReference type="Google" id="ProtNLM"/>
    </source>
</evidence>
<evidence type="ECO:0000313" key="5">
    <source>
        <dbReference type="EMBL" id="KAJ9656085.1"/>
    </source>
</evidence>
<feature type="region of interest" description="Disordered" evidence="4">
    <location>
        <begin position="505"/>
        <end position="531"/>
    </location>
</feature>
<dbReference type="PROSITE" id="PS50297">
    <property type="entry name" value="ANK_REP_REGION"/>
    <property type="match status" value="4"/>
</dbReference>
<feature type="repeat" description="ANK" evidence="3">
    <location>
        <begin position="253"/>
        <end position="285"/>
    </location>
</feature>
<dbReference type="Proteomes" id="UP001172684">
    <property type="component" value="Unassembled WGS sequence"/>
</dbReference>
<dbReference type="EMBL" id="JAPDRL010000139">
    <property type="protein sequence ID" value="KAJ9656085.1"/>
    <property type="molecule type" value="Genomic_DNA"/>
</dbReference>
<dbReference type="Pfam" id="PF12796">
    <property type="entry name" value="Ank_2"/>
    <property type="match status" value="2"/>
</dbReference>
<feature type="compositionally biased region" description="Acidic residues" evidence="4">
    <location>
        <begin position="372"/>
        <end position="387"/>
    </location>
</feature>
<keyword evidence="2 3" id="KW-0040">ANK repeat</keyword>
<feature type="compositionally biased region" description="Basic and acidic residues" evidence="4">
    <location>
        <begin position="313"/>
        <end position="327"/>
    </location>
</feature>